<evidence type="ECO:0000256" key="1">
    <source>
        <dbReference type="SAM" id="Phobius"/>
    </source>
</evidence>
<accession>A0ABW4EDM3</accession>
<protein>
    <submittedName>
        <fullName evidence="2">Uncharacterized protein</fullName>
    </submittedName>
</protein>
<dbReference type="EMBL" id="JBHUDD010000026">
    <property type="protein sequence ID" value="MFD1508239.1"/>
    <property type="molecule type" value="Genomic_DNA"/>
</dbReference>
<proteinExistence type="predicted"/>
<comment type="caution">
    <text evidence="2">The sequence shown here is derived from an EMBL/GenBank/DDBJ whole genome shotgun (WGS) entry which is preliminary data.</text>
</comment>
<evidence type="ECO:0000313" key="2">
    <source>
        <dbReference type="EMBL" id="MFD1508239.1"/>
    </source>
</evidence>
<keyword evidence="1" id="KW-0472">Membrane</keyword>
<dbReference type="RefSeq" id="WP_379912663.1">
    <property type="nucleotide sequence ID" value="NZ_JBHUDD010000026.1"/>
</dbReference>
<keyword evidence="1" id="KW-0812">Transmembrane</keyword>
<organism evidence="2 3">
    <name type="scientific">Lacimonas salitolerans</name>
    <dbReference type="NCBI Taxonomy" id="1323750"/>
    <lineage>
        <taxon>Bacteria</taxon>
        <taxon>Pseudomonadati</taxon>
        <taxon>Pseudomonadota</taxon>
        <taxon>Alphaproteobacteria</taxon>
        <taxon>Rhodobacterales</taxon>
        <taxon>Paracoccaceae</taxon>
        <taxon>Lacimonas</taxon>
    </lineage>
</organism>
<evidence type="ECO:0000313" key="3">
    <source>
        <dbReference type="Proteomes" id="UP001597186"/>
    </source>
</evidence>
<dbReference type="Proteomes" id="UP001597186">
    <property type="component" value="Unassembled WGS sequence"/>
</dbReference>
<name>A0ABW4EDM3_9RHOB</name>
<feature type="transmembrane region" description="Helical" evidence="1">
    <location>
        <begin position="100"/>
        <end position="121"/>
    </location>
</feature>
<sequence>MDAKEDAQPRSFEEALDLVQSSPTLRKIKAHIDNSNLSADLKAILYDVAKISVKIGETVVALGRRVFVIASALVEKFPNLTIGTLVGLVVATVVGGTVGAIPILGATLAAILSKLIVILGVGKGFIDDLRNNAAKAEMDRVAQQFDVLGLGMARP</sequence>
<reference evidence="3" key="1">
    <citation type="journal article" date="2019" name="Int. J. Syst. Evol. Microbiol.">
        <title>The Global Catalogue of Microorganisms (GCM) 10K type strain sequencing project: providing services to taxonomists for standard genome sequencing and annotation.</title>
        <authorList>
            <consortium name="The Broad Institute Genomics Platform"/>
            <consortium name="The Broad Institute Genome Sequencing Center for Infectious Disease"/>
            <person name="Wu L."/>
            <person name="Ma J."/>
        </authorList>
    </citation>
    <scope>NUCLEOTIDE SEQUENCE [LARGE SCALE GENOMIC DNA]</scope>
    <source>
        <strain evidence="3">CGMCC 1.12477</strain>
    </source>
</reference>
<gene>
    <name evidence="2" type="ORF">ACFTOW_02325</name>
</gene>
<keyword evidence="3" id="KW-1185">Reference proteome</keyword>
<keyword evidence="1" id="KW-1133">Transmembrane helix</keyword>
<feature type="transmembrane region" description="Helical" evidence="1">
    <location>
        <begin position="77"/>
        <end position="94"/>
    </location>
</feature>